<evidence type="ECO:0000313" key="2">
    <source>
        <dbReference type="EMBL" id="EJT98513.1"/>
    </source>
</evidence>
<dbReference type="GeneID" id="63684214"/>
<evidence type="ECO:0000256" key="1">
    <source>
        <dbReference type="SAM" id="SignalP"/>
    </source>
</evidence>
<feature type="signal peptide" evidence="1">
    <location>
        <begin position="1"/>
        <end position="20"/>
    </location>
</feature>
<feature type="chain" id="PRO_5004067180" evidence="1">
    <location>
        <begin position="21"/>
        <end position="78"/>
    </location>
</feature>
<name>M5FRX2_DACPD</name>
<protein>
    <submittedName>
        <fullName evidence="2">Uncharacterized protein</fullName>
    </submittedName>
</protein>
<organism evidence="2 3">
    <name type="scientific">Dacryopinax primogenitus (strain DJM 731)</name>
    <name type="common">Brown rot fungus</name>
    <dbReference type="NCBI Taxonomy" id="1858805"/>
    <lineage>
        <taxon>Eukaryota</taxon>
        <taxon>Fungi</taxon>
        <taxon>Dikarya</taxon>
        <taxon>Basidiomycota</taxon>
        <taxon>Agaricomycotina</taxon>
        <taxon>Dacrymycetes</taxon>
        <taxon>Dacrymycetales</taxon>
        <taxon>Dacrymycetaceae</taxon>
        <taxon>Dacryopinax</taxon>
    </lineage>
</organism>
<dbReference type="AlphaFoldDB" id="M5FRX2"/>
<dbReference type="RefSeq" id="XP_040625411.1">
    <property type="nucleotide sequence ID" value="XM_040769152.1"/>
</dbReference>
<dbReference type="HOGENOM" id="CLU_2621983_0_0_1"/>
<reference evidence="2 3" key="1">
    <citation type="journal article" date="2012" name="Science">
        <title>The Paleozoic origin of enzymatic lignin decomposition reconstructed from 31 fungal genomes.</title>
        <authorList>
            <person name="Floudas D."/>
            <person name="Binder M."/>
            <person name="Riley R."/>
            <person name="Barry K."/>
            <person name="Blanchette R.A."/>
            <person name="Henrissat B."/>
            <person name="Martinez A.T."/>
            <person name="Otillar R."/>
            <person name="Spatafora J.W."/>
            <person name="Yadav J.S."/>
            <person name="Aerts A."/>
            <person name="Benoit I."/>
            <person name="Boyd A."/>
            <person name="Carlson A."/>
            <person name="Copeland A."/>
            <person name="Coutinho P.M."/>
            <person name="de Vries R.P."/>
            <person name="Ferreira P."/>
            <person name="Findley K."/>
            <person name="Foster B."/>
            <person name="Gaskell J."/>
            <person name="Glotzer D."/>
            <person name="Gorecki P."/>
            <person name="Heitman J."/>
            <person name="Hesse C."/>
            <person name="Hori C."/>
            <person name="Igarashi K."/>
            <person name="Jurgens J.A."/>
            <person name="Kallen N."/>
            <person name="Kersten P."/>
            <person name="Kohler A."/>
            <person name="Kuees U."/>
            <person name="Kumar T.K.A."/>
            <person name="Kuo A."/>
            <person name="LaButti K."/>
            <person name="Larrondo L.F."/>
            <person name="Lindquist E."/>
            <person name="Ling A."/>
            <person name="Lombard V."/>
            <person name="Lucas S."/>
            <person name="Lundell T."/>
            <person name="Martin R."/>
            <person name="McLaughlin D.J."/>
            <person name="Morgenstern I."/>
            <person name="Morin E."/>
            <person name="Murat C."/>
            <person name="Nagy L.G."/>
            <person name="Nolan M."/>
            <person name="Ohm R.A."/>
            <person name="Patyshakuliyeva A."/>
            <person name="Rokas A."/>
            <person name="Ruiz-Duenas F.J."/>
            <person name="Sabat G."/>
            <person name="Salamov A."/>
            <person name="Samejima M."/>
            <person name="Schmutz J."/>
            <person name="Slot J.C."/>
            <person name="St John F."/>
            <person name="Stenlid J."/>
            <person name="Sun H."/>
            <person name="Sun S."/>
            <person name="Syed K."/>
            <person name="Tsang A."/>
            <person name="Wiebenga A."/>
            <person name="Young D."/>
            <person name="Pisabarro A."/>
            <person name="Eastwood D.C."/>
            <person name="Martin F."/>
            <person name="Cullen D."/>
            <person name="Grigoriev I.V."/>
            <person name="Hibbett D.S."/>
        </authorList>
    </citation>
    <scope>NUCLEOTIDE SEQUENCE [LARGE SCALE GENOMIC DNA]</scope>
    <source>
        <strain evidence="2 3">DJM-731 SS1</strain>
    </source>
</reference>
<accession>M5FRX2</accession>
<gene>
    <name evidence="2" type="ORF">DACRYDRAFT_110958</name>
</gene>
<proteinExistence type="predicted"/>
<evidence type="ECO:0000313" key="3">
    <source>
        <dbReference type="Proteomes" id="UP000030653"/>
    </source>
</evidence>
<keyword evidence="3" id="KW-1185">Reference proteome</keyword>
<sequence>MQLSSFVAIPLLFLASQVVAQYGAPAPAPAPTSSSPAAAGASPSAQAAVTNGALCMVQLPFETTMVALLLTGSVIALM</sequence>
<dbReference type="EMBL" id="JH795873">
    <property type="protein sequence ID" value="EJT98513.1"/>
    <property type="molecule type" value="Genomic_DNA"/>
</dbReference>
<dbReference type="Proteomes" id="UP000030653">
    <property type="component" value="Unassembled WGS sequence"/>
</dbReference>
<keyword evidence="1" id="KW-0732">Signal</keyword>